<dbReference type="OrthoDB" id="9803333at2"/>
<evidence type="ECO:0000313" key="3">
    <source>
        <dbReference type="EMBL" id="PRY99363.1"/>
    </source>
</evidence>
<dbReference type="GO" id="GO:0016491">
    <property type="term" value="F:oxidoreductase activity"/>
    <property type="evidence" value="ECO:0007669"/>
    <property type="project" value="UniProtKB-KW"/>
</dbReference>
<keyword evidence="2" id="KW-0560">Oxidoreductase</keyword>
<dbReference type="Gene3D" id="3.40.50.720">
    <property type="entry name" value="NAD(P)-binding Rossmann-like Domain"/>
    <property type="match status" value="1"/>
</dbReference>
<comment type="caution">
    <text evidence="3">The sequence shown here is derived from an EMBL/GenBank/DDBJ whole genome shotgun (WGS) entry which is preliminary data.</text>
</comment>
<dbReference type="EMBL" id="PVTV01000011">
    <property type="protein sequence ID" value="PRY99363.1"/>
    <property type="molecule type" value="Genomic_DNA"/>
</dbReference>
<dbReference type="AlphaFoldDB" id="A0A2T0XKA1"/>
<dbReference type="PANTHER" id="PTHR43477:SF1">
    <property type="entry name" value="DIHYDROANTICAPSIN 7-DEHYDROGENASE"/>
    <property type="match status" value="1"/>
</dbReference>
<reference evidence="3 4" key="1">
    <citation type="submission" date="2018-03" db="EMBL/GenBank/DDBJ databases">
        <title>Genomic Encyclopedia of Type Strains, Phase III (KMG-III): the genomes of soil and plant-associated and newly described type strains.</title>
        <authorList>
            <person name="Whitman W."/>
        </authorList>
    </citation>
    <scope>NUCLEOTIDE SEQUENCE [LARGE SCALE GENOMIC DNA]</scope>
    <source>
        <strain evidence="3 4">MWH-P2sevCIIIb</strain>
    </source>
</reference>
<dbReference type="Pfam" id="PF13561">
    <property type="entry name" value="adh_short_C2"/>
    <property type="match status" value="1"/>
</dbReference>
<dbReference type="Proteomes" id="UP000238308">
    <property type="component" value="Unassembled WGS sequence"/>
</dbReference>
<dbReference type="SUPFAM" id="SSF51735">
    <property type="entry name" value="NAD(P)-binding Rossmann-fold domains"/>
    <property type="match status" value="1"/>
</dbReference>
<dbReference type="InterPro" id="IPR051122">
    <property type="entry name" value="SDR_DHRS6-like"/>
</dbReference>
<sequence>MDLHLNDKHVLITGGSKGIGLACARVFLQEGAKVSLVSRDQANLDLAKQTLSNEMPSWANRIAVFSADLVNADSALTAIDAAEAAMGSIDVLVNSAGAAKRVIAPELSPARWRDAMDAKFFTYINVMDPVIKRMGERRSGVVVNVIGAGGKVASTVHISGGSANAALMLATAGLAAAYAPMGIRVNAVNPASTLTERLKEGIKVAAANDNVSEEQALKDATKKVPLGRLATPEEVADTVVYLASDRASYVTGTIITMDGSQTPLVV</sequence>
<dbReference type="InterPro" id="IPR002347">
    <property type="entry name" value="SDR_fam"/>
</dbReference>
<evidence type="ECO:0000313" key="4">
    <source>
        <dbReference type="Proteomes" id="UP000238308"/>
    </source>
</evidence>
<keyword evidence="4" id="KW-1185">Reference proteome</keyword>
<name>A0A2T0XKA1_9BURK</name>
<evidence type="ECO:0000256" key="1">
    <source>
        <dbReference type="ARBA" id="ARBA00006484"/>
    </source>
</evidence>
<organism evidence="3 4">
    <name type="scientific">Jezberella montanilacus</name>
    <dbReference type="NCBI Taxonomy" id="323426"/>
    <lineage>
        <taxon>Bacteria</taxon>
        <taxon>Pseudomonadati</taxon>
        <taxon>Pseudomonadota</taxon>
        <taxon>Betaproteobacteria</taxon>
        <taxon>Burkholderiales</taxon>
        <taxon>Alcaligenaceae</taxon>
        <taxon>Jezberella</taxon>
    </lineage>
</organism>
<dbReference type="InterPro" id="IPR036291">
    <property type="entry name" value="NAD(P)-bd_dom_sf"/>
</dbReference>
<dbReference type="RefSeq" id="WP_106226668.1">
    <property type="nucleotide sequence ID" value="NZ_PVTV01000011.1"/>
</dbReference>
<accession>A0A2T0XKA1</accession>
<proteinExistence type="inferred from homology"/>
<gene>
    <name evidence="3" type="ORF">BCM14_0807</name>
</gene>
<protein>
    <submittedName>
        <fullName evidence="3">NAD(P)-dependent dehydrogenase (Short-subunit alcohol dehydrogenase family)</fullName>
    </submittedName>
</protein>
<dbReference type="PRINTS" id="PR00081">
    <property type="entry name" value="GDHRDH"/>
</dbReference>
<dbReference type="PANTHER" id="PTHR43477">
    <property type="entry name" value="DIHYDROANTICAPSIN 7-DEHYDROGENASE"/>
    <property type="match status" value="1"/>
</dbReference>
<comment type="similarity">
    <text evidence="1">Belongs to the short-chain dehydrogenases/reductases (SDR) family.</text>
</comment>
<evidence type="ECO:0000256" key="2">
    <source>
        <dbReference type="ARBA" id="ARBA00023002"/>
    </source>
</evidence>